<keyword evidence="3" id="KW-1185">Reference proteome</keyword>
<name>A0AAW0RFI3_9HYPO</name>
<evidence type="ECO:0000313" key="2">
    <source>
        <dbReference type="EMBL" id="KAK8140816.1"/>
    </source>
</evidence>
<evidence type="ECO:0000313" key="3">
    <source>
        <dbReference type="Proteomes" id="UP001397290"/>
    </source>
</evidence>
<reference evidence="2 3" key="1">
    <citation type="submission" date="2020-02" db="EMBL/GenBank/DDBJ databases">
        <title>Comparative genomics of the hypocrealean fungal genus Beauvera.</title>
        <authorList>
            <person name="Showalter D.N."/>
            <person name="Bushley K.E."/>
            <person name="Rehner S.A."/>
        </authorList>
    </citation>
    <scope>NUCLEOTIDE SEQUENCE [LARGE SCALE GENOMIC DNA]</scope>
    <source>
        <strain evidence="2 3">ARSEF4384</strain>
    </source>
</reference>
<accession>A0AAW0RFI3</accession>
<sequence length="132" mass="14521">MEAKRGQGFLDEELRLGFADVQYRMNGTLAKSHGDEPRSGDQAFSGYTFLASTATSFTSSDDFAHEFLSWAIAEGSVSSSHGDEPRSGDQAFSGYTFLASPPPSHTRQHTRGTSNYFPRCPETGTGEVWRRE</sequence>
<proteinExistence type="predicted"/>
<organism evidence="2 3">
    <name type="scientific">Beauveria asiatica</name>
    <dbReference type="NCBI Taxonomy" id="1069075"/>
    <lineage>
        <taxon>Eukaryota</taxon>
        <taxon>Fungi</taxon>
        <taxon>Dikarya</taxon>
        <taxon>Ascomycota</taxon>
        <taxon>Pezizomycotina</taxon>
        <taxon>Sordariomycetes</taxon>
        <taxon>Hypocreomycetidae</taxon>
        <taxon>Hypocreales</taxon>
        <taxon>Cordycipitaceae</taxon>
        <taxon>Beauveria</taxon>
    </lineage>
</organism>
<gene>
    <name evidence="2" type="ORF">G3M48_001783</name>
</gene>
<protein>
    <submittedName>
        <fullName evidence="2">Uncharacterized protein</fullName>
    </submittedName>
</protein>
<dbReference type="Proteomes" id="UP001397290">
    <property type="component" value="Unassembled WGS sequence"/>
</dbReference>
<feature type="region of interest" description="Disordered" evidence="1">
    <location>
        <begin position="77"/>
        <end position="132"/>
    </location>
</feature>
<feature type="non-terminal residue" evidence="2">
    <location>
        <position position="132"/>
    </location>
</feature>
<evidence type="ECO:0000256" key="1">
    <source>
        <dbReference type="SAM" id="MobiDB-lite"/>
    </source>
</evidence>
<dbReference type="EMBL" id="JAAHCF010001539">
    <property type="protein sequence ID" value="KAK8140816.1"/>
    <property type="molecule type" value="Genomic_DNA"/>
</dbReference>
<dbReference type="AlphaFoldDB" id="A0AAW0RFI3"/>
<comment type="caution">
    <text evidence="2">The sequence shown here is derived from an EMBL/GenBank/DDBJ whole genome shotgun (WGS) entry which is preliminary data.</text>
</comment>